<sequence>MMIDEVSSPPLMWSAMKDLESKCLLNKPMLTSPSLCHLGDIIPNKFPCPLRLQGPAFACGSQKLACSPSLSRTYTCHHAIKPCVNQNWLAHQAS</sequence>
<dbReference type="AlphaFoldDB" id="A0AA88E7X1"/>
<name>A0AA88E7X1_FICCA</name>
<comment type="caution">
    <text evidence="1">The sequence shown here is derived from an EMBL/GenBank/DDBJ whole genome shotgun (WGS) entry which is preliminary data.</text>
</comment>
<accession>A0AA88E7X1</accession>
<reference evidence="1" key="1">
    <citation type="submission" date="2023-07" db="EMBL/GenBank/DDBJ databases">
        <title>draft genome sequence of fig (Ficus carica).</title>
        <authorList>
            <person name="Takahashi T."/>
            <person name="Nishimura K."/>
        </authorList>
    </citation>
    <scope>NUCLEOTIDE SEQUENCE</scope>
</reference>
<gene>
    <name evidence="1" type="ORF">TIFTF001_034430</name>
</gene>
<evidence type="ECO:0000313" key="1">
    <source>
        <dbReference type="EMBL" id="GMN65369.1"/>
    </source>
</evidence>
<organism evidence="1 2">
    <name type="scientific">Ficus carica</name>
    <name type="common">Common fig</name>
    <dbReference type="NCBI Taxonomy" id="3494"/>
    <lineage>
        <taxon>Eukaryota</taxon>
        <taxon>Viridiplantae</taxon>
        <taxon>Streptophyta</taxon>
        <taxon>Embryophyta</taxon>
        <taxon>Tracheophyta</taxon>
        <taxon>Spermatophyta</taxon>
        <taxon>Magnoliopsida</taxon>
        <taxon>eudicotyledons</taxon>
        <taxon>Gunneridae</taxon>
        <taxon>Pentapetalae</taxon>
        <taxon>rosids</taxon>
        <taxon>fabids</taxon>
        <taxon>Rosales</taxon>
        <taxon>Moraceae</taxon>
        <taxon>Ficeae</taxon>
        <taxon>Ficus</taxon>
    </lineage>
</organism>
<dbReference type="Proteomes" id="UP001187192">
    <property type="component" value="Unassembled WGS sequence"/>
</dbReference>
<dbReference type="EMBL" id="BTGU01000228">
    <property type="protein sequence ID" value="GMN65369.1"/>
    <property type="molecule type" value="Genomic_DNA"/>
</dbReference>
<protein>
    <submittedName>
        <fullName evidence="1">Uncharacterized protein</fullName>
    </submittedName>
</protein>
<keyword evidence="2" id="KW-1185">Reference proteome</keyword>
<evidence type="ECO:0000313" key="2">
    <source>
        <dbReference type="Proteomes" id="UP001187192"/>
    </source>
</evidence>
<proteinExistence type="predicted"/>